<dbReference type="AlphaFoldDB" id="A0A6B0UBR1"/>
<sequence>MMWMARGMTPWVLKKSAMSRSVTVSGRPSMDTHVCARGTDPWPNGAGGIGLWWGASSSRVRGGTAGPSGLTPSALRARCIESRVPTVSSM</sequence>
<dbReference type="EMBL" id="GIFC01004177">
    <property type="protein sequence ID" value="MXU86260.1"/>
    <property type="molecule type" value="Transcribed_RNA"/>
</dbReference>
<evidence type="ECO:0000313" key="1">
    <source>
        <dbReference type="EMBL" id="MXU86260.1"/>
    </source>
</evidence>
<protein>
    <submittedName>
        <fullName evidence="1">Putative secreted protein</fullName>
    </submittedName>
</protein>
<name>A0A6B0UBR1_IXORI</name>
<proteinExistence type="predicted"/>
<accession>A0A6B0UBR1</accession>
<organism evidence="1">
    <name type="scientific">Ixodes ricinus</name>
    <name type="common">Common tick</name>
    <name type="synonym">Acarus ricinus</name>
    <dbReference type="NCBI Taxonomy" id="34613"/>
    <lineage>
        <taxon>Eukaryota</taxon>
        <taxon>Metazoa</taxon>
        <taxon>Ecdysozoa</taxon>
        <taxon>Arthropoda</taxon>
        <taxon>Chelicerata</taxon>
        <taxon>Arachnida</taxon>
        <taxon>Acari</taxon>
        <taxon>Parasitiformes</taxon>
        <taxon>Ixodida</taxon>
        <taxon>Ixodoidea</taxon>
        <taxon>Ixodidae</taxon>
        <taxon>Ixodinae</taxon>
        <taxon>Ixodes</taxon>
    </lineage>
</organism>
<reference evidence="1" key="1">
    <citation type="submission" date="2019-12" db="EMBL/GenBank/DDBJ databases">
        <title>An insight into the sialome of adult female Ixodes ricinus ticks feeding for 6 days.</title>
        <authorList>
            <person name="Perner J."/>
            <person name="Ribeiro J.M.C."/>
        </authorList>
    </citation>
    <scope>NUCLEOTIDE SEQUENCE</scope>
    <source>
        <strain evidence="1">Semi-engorged</strain>
        <tissue evidence="1">Salivary glands</tissue>
    </source>
</reference>